<gene>
    <name evidence="5" type="ORF">CLV92_11486</name>
</gene>
<dbReference type="AlphaFoldDB" id="A0A2S6IE36"/>
<sequence>MAAHFHPMSRSSAQRDDAPGASPGVLLDPLAVAVQGPDAHALRIALALPTSGALGMTAPAALACAVLAAEEVNAAGGVLGRPLRLVPVDAGRPAAEVAAEVGRLALAGVVDAVCGHHTSDVHRRLGRVTAGRLPYVFTPPHEGGPREAGVVLLGEGPAEQLLPVAAHLASRRTLRRWALLGNDYVWPRTVHAAAVPLLRAAGAEVVRRELVPVGGVDAERLVEGLRRSRVQAVLLSLIGRDLASFNRAFTAAGLGPRIVRVSPALEENGLLEAGGDDSGELFAVMRWFASGSGELPARYADRWGAAAPPLGSYAQGCYEGVHLLAGMARQEPLPVLARRSHHPVPHGPVRLARADGVDLTVVT</sequence>
<dbReference type="PANTHER" id="PTHR47628:SF1">
    <property type="entry name" value="ALIPHATIC AMIDASE EXPRESSION-REGULATING PROTEIN"/>
    <property type="match status" value="1"/>
</dbReference>
<keyword evidence="6" id="KW-1185">Reference proteome</keyword>
<evidence type="ECO:0000256" key="3">
    <source>
        <dbReference type="SAM" id="MobiDB-lite"/>
    </source>
</evidence>
<feature type="domain" description="Leucine-binding protein" evidence="4">
    <location>
        <begin position="42"/>
        <end position="326"/>
    </location>
</feature>
<dbReference type="Pfam" id="PF13458">
    <property type="entry name" value="Peripla_BP_6"/>
    <property type="match status" value="1"/>
</dbReference>
<dbReference type="EMBL" id="PTJD01000014">
    <property type="protein sequence ID" value="PPK92485.1"/>
    <property type="molecule type" value="Genomic_DNA"/>
</dbReference>
<evidence type="ECO:0000256" key="2">
    <source>
        <dbReference type="ARBA" id="ARBA00022729"/>
    </source>
</evidence>
<reference evidence="5 6" key="1">
    <citation type="submission" date="2018-02" db="EMBL/GenBank/DDBJ databases">
        <title>Genomic Encyclopedia of Archaeal and Bacterial Type Strains, Phase II (KMG-II): from individual species to whole genera.</title>
        <authorList>
            <person name="Goeker M."/>
        </authorList>
    </citation>
    <scope>NUCLEOTIDE SEQUENCE [LARGE SCALE GENOMIC DNA]</scope>
    <source>
        <strain evidence="5 6">DSM 22857</strain>
    </source>
</reference>
<evidence type="ECO:0000256" key="1">
    <source>
        <dbReference type="ARBA" id="ARBA00010062"/>
    </source>
</evidence>
<comment type="similarity">
    <text evidence="1">Belongs to the leucine-binding protein family.</text>
</comment>
<protein>
    <submittedName>
        <fullName evidence="5">ABC-type branched-subunit amino acid transport system substrate-binding protein</fullName>
    </submittedName>
</protein>
<keyword evidence="2" id="KW-0732">Signal</keyword>
<proteinExistence type="inferred from homology"/>
<dbReference type="SUPFAM" id="SSF53822">
    <property type="entry name" value="Periplasmic binding protein-like I"/>
    <property type="match status" value="1"/>
</dbReference>
<accession>A0A2S6IE36</accession>
<dbReference type="InterPro" id="IPR028081">
    <property type="entry name" value="Leu-bd"/>
</dbReference>
<evidence type="ECO:0000313" key="5">
    <source>
        <dbReference type="EMBL" id="PPK92485.1"/>
    </source>
</evidence>
<organism evidence="5 6">
    <name type="scientific">Kineococcus xinjiangensis</name>
    <dbReference type="NCBI Taxonomy" id="512762"/>
    <lineage>
        <taxon>Bacteria</taxon>
        <taxon>Bacillati</taxon>
        <taxon>Actinomycetota</taxon>
        <taxon>Actinomycetes</taxon>
        <taxon>Kineosporiales</taxon>
        <taxon>Kineosporiaceae</taxon>
        <taxon>Kineococcus</taxon>
    </lineage>
</organism>
<dbReference type="InterPro" id="IPR028082">
    <property type="entry name" value="Peripla_BP_I"/>
</dbReference>
<name>A0A2S6IE36_9ACTN</name>
<dbReference type="Gene3D" id="3.40.50.2300">
    <property type="match status" value="2"/>
</dbReference>
<dbReference type="PANTHER" id="PTHR47628">
    <property type="match status" value="1"/>
</dbReference>
<dbReference type="Proteomes" id="UP000239485">
    <property type="component" value="Unassembled WGS sequence"/>
</dbReference>
<feature type="region of interest" description="Disordered" evidence="3">
    <location>
        <begin position="1"/>
        <end position="20"/>
    </location>
</feature>
<evidence type="ECO:0000313" key="6">
    <source>
        <dbReference type="Proteomes" id="UP000239485"/>
    </source>
</evidence>
<evidence type="ECO:0000259" key="4">
    <source>
        <dbReference type="Pfam" id="PF13458"/>
    </source>
</evidence>
<comment type="caution">
    <text evidence="5">The sequence shown here is derived from an EMBL/GenBank/DDBJ whole genome shotgun (WGS) entry which is preliminary data.</text>
</comment>